<comment type="caution">
    <text evidence="2">The sequence shown here is derived from an EMBL/GenBank/DDBJ whole genome shotgun (WGS) entry which is preliminary data.</text>
</comment>
<protein>
    <recommendedName>
        <fullName evidence="4">Invasion protein</fullName>
    </recommendedName>
</protein>
<dbReference type="RefSeq" id="WP_115363632.1">
    <property type="nucleotide sequence ID" value="NZ_QDKL01000003.1"/>
</dbReference>
<keyword evidence="1" id="KW-1133">Transmembrane helix</keyword>
<dbReference type="Proteomes" id="UP000443582">
    <property type="component" value="Unassembled WGS sequence"/>
</dbReference>
<gene>
    <name evidence="2" type="ORF">DAY19_14205</name>
</gene>
<organism evidence="2 3">
    <name type="scientific">Halobacteriovorax vibrionivorans</name>
    <dbReference type="NCBI Taxonomy" id="2152716"/>
    <lineage>
        <taxon>Bacteria</taxon>
        <taxon>Pseudomonadati</taxon>
        <taxon>Bdellovibrionota</taxon>
        <taxon>Bacteriovoracia</taxon>
        <taxon>Bacteriovoracales</taxon>
        <taxon>Halobacteriovoraceae</taxon>
        <taxon>Halobacteriovorax</taxon>
    </lineage>
</organism>
<dbReference type="EMBL" id="QDKL01000003">
    <property type="protein sequence ID" value="RZF21128.1"/>
    <property type="molecule type" value="Genomic_DNA"/>
</dbReference>
<evidence type="ECO:0000256" key="1">
    <source>
        <dbReference type="SAM" id="Phobius"/>
    </source>
</evidence>
<sequence>MSYEFYKVLHVFMLVLMVAAFAPQFVGPQGNNSKLLKITSGIASFLLFVGGMGLLARIGVSHGEGWPMWVKVKVGLWVAVSALGPILAKRMKNNRLAGLGLILALIFVAIFSAVTKY</sequence>
<feature type="transmembrane region" description="Helical" evidence="1">
    <location>
        <begin position="38"/>
        <end position="60"/>
    </location>
</feature>
<dbReference type="InterPro" id="IPR007360">
    <property type="entry name" value="SirB"/>
</dbReference>
<feature type="transmembrane region" description="Helical" evidence="1">
    <location>
        <begin position="96"/>
        <end position="114"/>
    </location>
</feature>
<keyword evidence="1" id="KW-0472">Membrane</keyword>
<keyword evidence="3" id="KW-1185">Reference proteome</keyword>
<proteinExistence type="predicted"/>
<feature type="transmembrane region" description="Helical" evidence="1">
    <location>
        <begin position="6"/>
        <end position="26"/>
    </location>
</feature>
<name>A0ABY0IDU0_9BACT</name>
<keyword evidence="1" id="KW-0812">Transmembrane</keyword>
<evidence type="ECO:0000313" key="3">
    <source>
        <dbReference type="Proteomes" id="UP000443582"/>
    </source>
</evidence>
<dbReference type="Pfam" id="PF04247">
    <property type="entry name" value="SirB"/>
    <property type="match status" value="1"/>
</dbReference>
<evidence type="ECO:0000313" key="2">
    <source>
        <dbReference type="EMBL" id="RZF21128.1"/>
    </source>
</evidence>
<evidence type="ECO:0008006" key="4">
    <source>
        <dbReference type="Google" id="ProtNLM"/>
    </source>
</evidence>
<reference evidence="3" key="1">
    <citation type="journal article" date="2019" name="Int. J. Syst. Evol. Microbiol.">
        <title>Halobacteriovorax valvorus sp. nov., a novel prokaryotic predator isolated from coastal seawater of China.</title>
        <authorList>
            <person name="Chen M.-X."/>
        </authorList>
    </citation>
    <scope>NUCLEOTIDE SEQUENCE [LARGE SCALE GENOMIC DNA]</scope>
    <source>
        <strain evidence="3">BL9</strain>
    </source>
</reference>
<accession>A0ABY0IDU0</accession>